<evidence type="ECO:0000313" key="2">
    <source>
        <dbReference type="Proteomes" id="UP001056649"/>
    </source>
</evidence>
<protein>
    <recommendedName>
        <fullName evidence="3">Esterase</fullName>
    </recommendedName>
</protein>
<name>A0A9J6ZXZ4_9GAMM</name>
<dbReference type="AlphaFoldDB" id="A0A9J6ZXZ4"/>
<dbReference type="SUPFAM" id="SSF53474">
    <property type="entry name" value="alpha/beta-Hydrolases"/>
    <property type="match status" value="1"/>
</dbReference>
<organism evidence="1 2">
    <name type="scientific">Candidatus Endoriftia persephonae</name>
    <dbReference type="NCBI Taxonomy" id="393765"/>
    <lineage>
        <taxon>Bacteria</taxon>
        <taxon>Pseudomonadati</taxon>
        <taxon>Pseudomonadota</taxon>
        <taxon>Gammaproteobacteria</taxon>
        <taxon>Chromatiales</taxon>
        <taxon>Sedimenticolaceae</taxon>
        <taxon>Candidatus Endoriftia</taxon>
    </lineage>
</organism>
<dbReference type="Pfam" id="PF05728">
    <property type="entry name" value="UPF0227"/>
    <property type="match status" value="1"/>
</dbReference>
<dbReference type="KEGG" id="eps:L0Y14_15795"/>
<accession>A0A9J6ZXZ4</accession>
<reference evidence="1" key="1">
    <citation type="journal article" date="2022" name="Mol. Ecol. Resour.">
        <title>The complete and closed genome of the facultative generalist Candidatus Endoriftia persephone from deep-sea hydrothermal vents.</title>
        <authorList>
            <person name="de Oliveira A.L."/>
            <person name="Srivastava A."/>
            <person name="Espada-Hinojosa S."/>
            <person name="Bright M."/>
        </authorList>
    </citation>
    <scope>NUCLEOTIDE SEQUENCE</scope>
    <source>
        <strain evidence="1">Tica-EPR-9o50.N</strain>
    </source>
</reference>
<evidence type="ECO:0008006" key="3">
    <source>
        <dbReference type="Google" id="ProtNLM"/>
    </source>
</evidence>
<dbReference type="PANTHER" id="PTHR35602:SF3">
    <property type="entry name" value="ESTERASE YQIA"/>
    <property type="match status" value="1"/>
</dbReference>
<proteinExistence type="predicted"/>
<dbReference type="EMBL" id="CP090569">
    <property type="protein sequence ID" value="USF87559.1"/>
    <property type="molecule type" value="Genomic_DNA"/>
</dbReference>
<dbReference type="Proteomes" id="UP001056649">
    <property type="component" value="Chromosome"/>
</dbReference>
<evidence type="ECO:0000313" key="1">
    <source>
        <dbReference type="EMBL" id="USF87559.1"/>
    </source>
</evidence>
<dbReference type="Gene3D" id="3.40.50.1820">
    <property type="entry name" value="alpha/beta hydrolase"/>
    <property type="match status" value="1"/>
</dbReference>
<dbReference type="RefSeq" id="WP_005958452.1">
    <property type="nucleotide sequence ID" value="NZ_CP090569.1"/>
</dbReference>
<sequence>MLIYLHGLNSSGGSAKARVLRDALPQISQDAPTYPAHRPVQAVAALQGYFEQLLASLSSGEPLLLIGSSMGGFYGRYLAQQLPFDHLLMINPALQPWDLLPEHEGWQETALGEHYYLSAQTFAETRDYAVEAGDGPVPVTLLLDEADEVIDYRIAARIFRGSADLHIYPGGDHAFQHMDEAVAIIARLHAGIAERKRVPG</sequence>
<dbReference type="InterPro" id="IPR029058">
    <property type="entry name" value="AB_hydrolase_fold"/>
</dbReference>
<keyword evidence="2" id="KW-1185">Reference proteome</keyword>
<dbReference type="PANTHER" id="PTHR35602">
    <property type="entry name" value="ESTERASE YQIA-RELATED"/>
    <property type="match status" value="1"/>
</dbReference>
<dbReference type="InterPro" id="IPR008886">
    <property type="entry name" value="UPF0227/Esterase_YqiA"/>
</dbReference>
<gene>
    <name evidence="1" type="ORF">L0Y14_15795</name>
</gene>